<dbReference type="Proteomes" id="UP000005496">
    <property type="component" value="Unassembled WGS sequence"/>
</dbReference>
<dbReference type="EMBL" id="ACJN02000003">
    <property type="protein sequence ID" value="EFI34120.1"/>
    <property type="molecule type" value="Genomic_DNA"/>
</dbReference>
<comment type="caution">
    <text evidence="1">The sequence shown here is derived from an EMBL/GenBank/DDBJ whole genome shotgun (WGS) entry which is preliminary data.</text>
</comment>
<reference evidence="1" key="1">
    <citation type="submission" date="2010-05" db="EMBL/GenBank/DDBJ databases">
        <title>The draft genome of Desulfonatronospira thiodismutans ASO3-1.</title>
        <authorList>
            <consortium name="US DOE Joint Genome Institute (JGI-PGF)"/>
            <person name="Lucas S."/>
            <person name="Copeland A."/>
            <person name="Lapidus A."/>
            <person name="Cheng J.-F."/>
            <person name="Bruce D."/>
            <person name="Goodwin L."/>
            <person name="Pitluck S."/>
            <person name="Chertkov O."/>
            <person name="Brettin T."/>
            <person name="Detter J.C."/>
            <person name="Han C."/>
            <person name="Land M.L."/>
            <person name="Hauser L."/>
            <person name="Kyrpides N."/>
            <person name="Mikhailova N."/>
            <person name="Muyzer G."/>
            <person name="Woyke T."/>
        </authorList>
    </citation>
    <scope>NUCLEOTIDE SEQUENCE [LARGE SCALE GENOMIC DNA]</scope>
    <source>
        <strain evidence="1">ASO3-1</strain>
    </source>
</reference>
<gene>
    <name evidence="1" type="ORF">Dthio_PD1461</name>
</gene>
<evidence type="ECO:0000313" key="1">
    <source>
        <dbReference type="EMBL" id="EFI34120.1"/>
    </source>
</evidence>
<name>D6STV4_9BACT</name>
<proteinExistence type="predicted"/>
<keyword evidence="2" id="KW-1185">Reference proteome</keyword>
<dbReference type="AlphaFoldDB" id="D6STV4"/>
<evidence type="ECO:0000313" key="2">
    <source>
        <dbReference type="Proteomes" id="UP000005496"/>
    </source>
</evidence>
<sequence length="72" mass="7917">MQYSLHGFGYVADIVEYTLITALKIYGKTSEIKQGHLPTSYLNNTTTLPFQAKKNAGTIAGTSVKLIKIIQL</sequence>
<accession>D6STV4</accession>
<protein>
    <submittedName>
        <fullName evidence="1">Uncharacterized protein</fullName>
    </submittedName>
</protein>
<organism evidence="1 2">
    <name type="scientific">Desulfonatronospira thiodismutans ASO3-1</name>
    <dbReference type="NCBI Taxonomy" id="555779"/>
    <lineage>
        <taxon>Bacteria</taxon>
        <taxon>Pseudomonadati</taxon>
        <taxon>Thermodesulfobacteriota</taxon>
        <taxon>Desulfovibrionia</taxon>
        <taxon>Desulfovibrionales</taxon>
        <taxon>Desulfonatronovibrionaceae</taxon>
        <taxon>Desulfonatronospira</taxon>
    </lineage>
</organism>